<reference evidence="2 3" key="1">
    <citation type="submission" date="2019-07" db="EMBL/GenBank/DDBJ databases">
        <title>Genomics analysis of Aphanomyces spp. identifies a new class of oomycete effector associated with host adaptation.</title>
        <authorList>
            <person name="Gaulin E."/>
        </authorList>
    </citation>
    <scope>NUCLEOTIDE SEQUENCE [LARGE SCALE GENOMIC DNA]</scope>
    <source>
        <strain evidence="2 3">ATCC 201684</strain>
    </source>
</reference>
<protein>
    <submittedName>
        <fullName evidence="2">Uncharacterized protein</fullName>
    </submittedName>
</protein>
<organism evidence="2 3">
    <name type="scientific">Aphanomyces euteiches</name>
    <dbReference type="NCBI Taxonomy" id="100861"/>
    <lineage>
        <taxon>Eukaryota</taxon>
        <taxon>Sar</taxon>
        <taxon>Stramenopiles</taxon>
        <taxon>Oomycota</taxon>
        <taxon>Saprolegniomycetes</taxon>
        <taxon>Saprolegniales</taxon>
        <taxon>Verrucalvaceae</taxon>
        <taxon>Aphanomyces</taxon>
    </lineage>
</organism>
<dbReference type="AlphaFoldDB" id="A0A6G0X596"/>
<proteinExistence type="predicted"/>
<dbReference type="EMBL" id="VJMJ01000102">
    <property type="protein sequence ID" value="KAF0734977.1"/>
    <property type="molecule type" value="Genomic_DNA"/>
</dbReference>
<sequence length="79" mass="8938">MVGFGRKKSNSLFGDVDRKGKIDGSSLLDGDGEPTTGTLFESDRQNKKEKRVVDNQDDVEEQGEKKPSRSWFGFRRSKK</sequence>
<feature type="compositionally biased region" description="Basic and acidic residues" evidence="1">
    <location>
        <begin position="41"/>
        <end position="54"/>
    </location>
</feature>
<evidence type="ECO:0000313" key="3">
    <source>
        <dbReference type="Proteomes" id="UP000481153"/>
    </source>
</evidence>
<name>A0A6G0X596_9STRA</name>
<gene>
    <name evidence="2" type="ORF">Ae201684_008450</name>
</gene>
<feature type="region of interest" description="Disordered" evidence="1">
    <location>
        <begin position="1"/>
        <end position="79"/>
    </location>
</feature>
<keyword evidence="3" id="KW-1185">Reference proteome</keyword>
<accession>A0A6G0X596</accession>
<evidence type="ECO:0000256" key="1">
    <source>
        <dbReference type="SAM" id="MobiDB-lite"/>
    </source>
</evidence>
<evidence type="ECO:0000313" key="2">
    <source>
        <dbReference type="EMBL" id="KAF0734977.1"/>
    </source>
</evidence>
<comment type="caution">
    <text evidence="2">The sequence shown here is derived from an EMBL/GenBank/DDBJ whole genome shotgun (WGS) entry which is preliminary data.</text>
</comment>
<dbReference type="Proteomes" id="UP000481153">
    <property type="component" value="Unassembled WGS sequence"/>
</dbReference>